<dbReference type="Gene3D" id="3.40.50.300">
    <property type="entry name" value="P-loop containing nucleotide triphosphate hydrolases"/>
    <property type="match status" value="2"/>
</dbReference>
<dbReference type="GO" id="GO:0043138">
    <property type="term" value="F:3'-5' DNA helicase activity"/>
    <property type="evidence" value="ECO:0007669"/>
    <property type="project" value="TreeGrafter"/>
</dbReference>
<dbReference type="AlphaFoldDB" id="T0ZKT1"/>
<dbReference type="GO" id="GO:0005829">
    <property type="term" value="C:cytosol"/>
    <property type="evidence" value="ECO:0007669"/>
    <property type="project" value="TreeGrafter"/>
</dbReference>
<keyword evidence="2" id="KW-0378">Hydrolase</keyword>
<dbReference type="GO" id="GO:0033202">
    <property type="term" value="C:DNA helicase complex"/>
    <property type="evidence" value="ECO:0007669"/>
    <property type="project" value="TreeGrafter"/>
</dbReference>
<dbReference type="InterPro" id="IPR000212">
    <property type="entry name" value="DNA_helicase_UvrD/REP"/>
</dbReference>
<feature type="non-terminal residue" evidence="6">
    <location>
        <position position="481"/>
    </location>
</feature>
<reference evidence="6" key="2">
    <citation type="journal article" date="2014" name="ISME J.">
        <title>Microbial stratification in low pH oxic and suboxic macroscopic growths along an acid mine drainage.</title>
        <authorList>
            <person name="Mendez-Garcia C."/>
            <person name="Mesa V."/>
            <person name="Sprenger R.R."/>
            <person name="Richter M."/>
            <person name="Diez M.S."/>
            <person name="Solano J."/>
            <person name="Bargiela R."/>
            <person name="Golyshina O.V."/>
            <person name="Manteca A."/>
            <person name="Ramos J.L."/>
            <person name="Gallego J.R."/>
            <person name="Llorente I."/>
            <person name="Martins Dos Santos V.A."/>
            <person name="Jensen O.N."/>
            <person name="Pelaez A.I."/>
            <person name="Sanchez J."/>
            <person name="Ferrer M."/>
        </authorList>
    </citation>
    <scope>NUCLEOTIDE SEQUENCE</scope>
</reference>
<feature type="non-terminal residue" evidence="6">
    <location>
        <position position="1"/>
    </location>
</feature>
<evidence type="ECO:0000256" key="1">
    <source>
        <dbReference type="ARBA" id="ARBA00022741"/>
    </source>
</evidence>
<feature type="domain" description="UvrD-like helicase ATP-binding" evidence="5">
    <location>
        <begin position="1"/>
        <end position="376"/>
    </location>
</feature>
<dbReference type="EMBL" id="AUZZ01010550">
    <property type="protein sequence ID" value="EQD29339.1"/>
    <property type="molecule type" value="Genomic_DNA"/>
</dbReference>
<sequence length="481" mass="51879">RLAARVLARSEARGWRLREDPARLRIQTIDAFNLSLANRLPLAARCGGPLTLGERPEALYRLAARETLVRAEQDPEFAADVGLWFERLDNRWGNVERLLAEMLRERAHWLPHVLGSAPEGLSARVEASLGRIVGERLAAACAGLDARLRAALEALPTVGVLGSDPASLPAWQRLAALCCTRQGQWRRSVDRRLGVEFADRTAKAALLECIGQLAALPGAQARLLEVAALPPPRLPAGDEAALAALSRLLRIAAAELEIGFAAAGEVDYTRIAGAAQAALSEEGEPSDLALRLGVRLRHILVDEFQDTSSAQIGLLLKLTAGWEPGDGRTLFVVGDPMQSIYMFREAEVGCFLAVRDRGIGALRLTPLHLQCNFRSVPALVQWCNGTFGRLFPATDDLRESAVSFSPSSPALQDGPSGAAVEVRLFSSQDHRAEIAAVVERIAVLRGADPEASIAVLVTARRHAEHLITALQARGVEASRRA</sequence>
<evidence type="ECO:0000259" key="5">
    <source>
        <dbReference type="PROSITE" id="PS51198"/>
    </source>
</evidence>
<reference evidence="6" key="1">
    <citation type="submission" date="2013-08" db="EMBL/GenBank/DDBJ databases">
        <authorList>
            <person name="Mendez C."/>
            <person name="Richter M."/>
            <person name="Ferrer M."/>
            <person name="Sanchez J."/>
        </authorList>
    </citation>
    <scope>NUCLEOTIDE SEQUENCE</scope>
</reference>
<evidence type="ECO:0000256" key="3">
    <source>
        <dbReference type="ARBA" id="ARBA00022806"/>
    </source>
</evidence>
<dbReference type="InterPro" id="IPR014016">
    <property type="entry name" value="UvrD-like_ATP-bd"/>
</dbReference>
<dbReference type="GO" id="GO:0003677">
    <property type="term" value="F:DNA binding"/>
    <property type="evidence" value="ECO:0007669"/>
    <property type="project" value="InterPro"/>
</dbReference>
<dbReference type="Pfam" id="PF00580">
    <property type="entry name" value="UvrD-helicase"/>
    <property type="match status" value="1"/>
</dbReference>
<dbReference type="GO" id="GO:0005524">
    <property type="term" value="F:ATP binding"/>
    <property type="evidence" value="ECO:0007669"/>
    <property type="project" value="UniProtKB-KW"/>
</dbReference>
<proteinExistence type="predicted"/>
<dbReference type="GO" id="GO:0000725">
    <property type="term" value="P:recombinational repair"/>
    <property type="evidence" value="ECO:0007669"/>
    <property type="project" value="TreeGrafter"/>
</dbReference>
<dbReference type="PROSITE" id="PS51198">
    <property type="entry name" value="UVRD_HELICASE_ATP_BIND"/>
    <property type="match status" value="1"/>
</dbReference>
<organism evidence="6">
    <name type="scientific">mine drainage metagenome</name>
    <dbReference type="NCBI Taxonomy" id="410659"/>
    <lineage>
        <taxon>unclassified sequences</taxon>
        <taxon>metagenomes</taxon>
        <taxon>ecological metagenomes</taxon>
    </lineage>
</organism>
<evidence type="ECO:0000256" key="2">
    <source>
        <dbReference type="ARBA" id="ARBA00022801"/>
    </source>
</evidence>
<dbReference type="PANTHER" id="PTHR11070">
    <property type="entry name" value="UVRD / RECB / PCRA DNA HELICASE FAMILY MEMBER"/>
    <property type="match status" value="1"/>
</dbReference>
<keyword evidence="1" id="KW-0547">Nucleotide-binding</keyword>
<dbReference type="InterPro" id="IPR027417">
    <property type="entry name" value="P-loop_NTPase"/>
</dbReference>
<dbReference type="SUPFAM" id="SSF52540">
    <property type="entry name" value="P-loop containing nucleoside triphosphate hydrolases"/>
    <property type="match status" value="1"/>
</dbReference>
<keyword evidence="4" id="KW-0067">ATP-binding</keyword>
<accession>T0ZKT1</accession>
<dbReference type="PANTHER" id="PTHR11070:SF2">
    <property type="entry name" value="ATP-DEPENDENT DNA HELICASE SRS2"/>
    <property type="match status" value="1"/>
</dbReference>
<evidence type="ECO:0000313" key="6">
    <source>
        <dbReference type="EMBL" id="EQD29339.1"/>
    </source>
</evidence>
<gene>
    <name evidence="6" type="ORF">B2A_14530</name>
</gene>
<evidence type="ECO:0000256" key="4">
    <source>
        <dbReference type="ARBA" id="ARBA00022840"/>
    </source>
</evidence>
<dbReference type="GO" id="GO:0016787">
    <property type="term" value="F:hydrolase activity"/>
    <property type="evidence" value="ECO:0007669"/>
    <property type="project" value="UniProtKB-KW"/>
</dbReference>
<comment type="caution">
    <text evidence="6">The sequence shown here is derived from an EMBL/GenBank/DDBJ whole genome shotgun (WGS) entry which is preliminary data.</text>
</comment>
<name>T0ZKT1_9ZZZZ</name>
<keyword evidence="3 6" id="KW-0347">Helicase</keyword>
<protein>
    <submittedName>
        <fullName evidence="6">UvrD/REP helicase</fullName>
    </submittedName>
</protein>